<evidence type="ECO:0000313" key="3">
    <source>
        <dbReference type="Proteomes" id="UP000008866"/>
    </source>
</evidence>
<sequence>MVSQRLARHSCISLYLLLFYHLYFISTIYYHLLLSSSIFISRSSSLRVFFVFVLVILVLVSRLGLHQKTKQQERYFETRRRAGRRADLGVQRTDEEVKVRWSDRARDALQDGTTFIPIHAWRER</sequence>
<gene>
    <name evidence="2" type="ORF">ARB_07231</name>
</gene>
<proteinExistence type="predicted"/>
<name>D4ASL6_ARTBC</name>
<organism evidence="2 3">
    <name type="scientific">Arthroderma benhamiae (strain ATCC MYA-4681 / CBS 112371)</name>
    <name type="common">Trichophyton mentagrophytes</name>
    <dbReference type="NCBI Taxonomy" id="663331"/>
    <lineage>
        <taxon>Eukaryota</taxon>
        <taxon>Fungi</taxon>
        <taxon>Dikarya</taxon>
        <taxon>Ascomycota</taxon>
        <taxon>Pezizomycotina</taxon>
        <taxon>Eurotiomycetes</taxon>
        <taxon>Eurotiomycetidae</taxon>
        <taxon>Onygenales</taxon>
        <taxon>Arthrodermataceae</taxon>
        <taxon>Trichophyton</taxon>
    </lineage>
</organism>
<evidence type="ECO:0000256" key="1">
    <source>
        <dbReference type="SAM" id="Phobius"/>
    </source>
</evidence>
<keyword evidence="3" id="KW-1185">Reference proteome</keyword>
<keyword evidence="1" id="KW-0812">Transmembrane</keyword>
<dbReference type="KEGG" id="abe:ARB_07231"/>
<keyword evidence="1" id="KW-0472">Membrane</keyword>
<keyword evidence="1" id="KW-1133">Transmembrane helix</keyword>
<comment type="caution">
    <text evidence="2">The sequence shown here is derived from an EMBL/GenBank/DDBJ whole genome shotgun (WGS) entry which is preliminary data.</text>
</comment>
<dbReference type="GeneID" id="9527032"/>
<dbReference type="EMBL" id="ABSU01000008">
    <property type="protein sequence ID" value="EFE33766.1"/>
    <property type="molecule type" value="Genomic_DNA"/>
</dbReference>
<dbReference type="RefSeq" id="XP_003014669.1">
    <property type="nucleotide sequence ID" value="XM_003014623.1"/>
</dbReference>
<dbReference type="Proteomes" id="UP000008866">
    <property type="component" value="Unassembled WGS sequence"/>
</dbReference>
<dbReference type="HOGENOM" id="CLU_2003362_0_0_1"/>
<reference evidence="3" key="1">
    <citation type="journal article" date="2011" name="Genome Biol.">
        <title>Comparative and functional genomics provide insights into the pathogenicity of dermatophytic fungi.</title>
        <authorList>
            <person name="Burmester A."/>
            <person name="Shelest E."/>
            <person name="Gloeckner G."/>
            <person name="Heddergott C."/>
            <person name="Schindler S."/>
            <person name="Staib P."/>
            <person name="Heidel A."/>
            <person name="Felder M."/>
            <person name="Petzold A."/>
            <person name="Szafranski K."/>
            <person name="Feuermann M."/>
            <person name="Pedruzzi I."/>
            <person name="Priebe S."/>
            <person name="Groth M."/>
            <person name="Winkler R."/>
            <person name="Li W."/>
            <person name="Kniemeyer O."/>
            <person name="Schroeckh V."/>
            <person name="Hertweck C."/>
            <person name="Hube B."/>
            <person name="White T.C."/>
            <person name="Platzer M."/>
            <person name="Guthke R."/>
            <person name="Heitman J."/>
            <person name="Woestemeyer J."/>
            <person name="Zipfel P.F."/>
            <person name="Monod M."/>
            <person name="Brakhage A.A."/>
        </authorList>
    </citation>
    <scope>NUCLEOTIDE SEQUENCE [LARGE SCALE GENOMIC DNA]</scope>
    <source>
        <strain evidence="3">ATCC MYA-4681 / CBS 112371</strain>
    </source>
</reference>
<protein>
    <submittedName>
        <fullName evidence="2">Uncharacterized protein</fullName>
    </submittedName>
</protein>
<accession>D4ASL6</accession>
<feature type="transmembrane region" description="Helical" evidence="1">
    <location>
        <begin position="44"/>
        <end position="65"/>
    </location>
</feature>
<evidence type="ECO:0000313" key="2">
    <source>
        <dbReference type="EMBL" id="EFE33766.1"/>
    </source>
</evidence>
<feature type="transmembrane region" description="Helical" evidence="1">
    <location>
        <begin position="12"/>
        <end position="32"/>
    </location>
</feature>
<dbReference type="AlphaFoldDB" id="D4ASL6"/>